<dbReference type="Proteomes" id="UP001600943">
    <property type="component" value="Unassembled WGS sequence"/>
</dbReference>
<dbReference type="Pfam" id="PF13529">
    <property type="entry name" value="Peptidase_C39_2"/>
    <property type="match status" value="1"/>
</dbReference>
<keyword evidence="2" id="KW-0472">Membrane</keyword>
<dbReference type="CDD" id="cd16891">
    <property type="entry name" value="CwlT-like"/>
    <property type="match status" value="1"/>
</dbReference>
<dbReference type="Pfam" id="PF13702">
    <property type="entry name" value="Lysozyme_like"/>
    <property type="match status" value="1"/>
</dbReference>
<feature type="compositionally biased region" description="Polar residues" evidence="1">
    <location>
        <begin position="135"/>
        <end position="155"/>
    </location>
</feature>
<keyword evidence="6" id="KW-1185">Reference proteome</keyword>
<keyword evidence="2" id="KW-0812">Transmembrane</keyword>
<feature type="compositionally biased region" description="Polar residues" evidence="1">
    <location>
        <begin position="103"/>
        <end position="113"/>
    </location>
</feature>
<protein>
    <recommendedName>
        <fullName evidence="7">Peptidase C39-like domain-containing protein</fullName>
    </recommendedName>
</protein>
<evidence type="ECO:0000259" key="4">
    <source>
        <dbReference type="Pfam" id="PF13702"/>
    </source>
</evidence>
<organism evidence="5 6">
    <name type="scientific">Blautia hominis</name>
    <dbReference type="NCBI Taxonomy" id="2025493"/>
    <lineage>
        <taxon>Bacteria</taxon>
        <taxon>Bacillati</taxon>
        <taxon>Bacillota</taxon>
        <taxon>Clostridia</taxon>
        <taxon>Lachnospirales</taxon>
        <taxon>Lachnospiraceae</taxon>
        <taxon>Blautia</taxon>
    </lineage>
</organism>
<feature type="region of interest" description="Disordered" evidence="1">
    <location>
        <begin position="98"/>
        <end position="117"/>
    </location>
</feature>
<proteinExistence type="predicted"/>
<evidence type="ECO:0000313" key="6">
    <source>
        <dbReference type="Proteomes" id="UP001600943"/>
    </source>
</evidence>
<dbReference type="SUPFAM" id="SSF53955">
    <property type="entry name" value="Lysozyme-like"/>
    <property type="match status" value="1"/>
</dbReference>
<sequence>MKIQQRESTRLRKRARSVGKAAVLQIRGRKIRKKTGAGALPQLSDSRAASIWMRMPEAKKERLLNQARYGAILSKKAAERQWGRDIQRDAGMQDAMLKEEASQYEQEGSQQRTGWLKDRITQPDSVEADAIQKPGRQSPQTQSPKVQRIQRQSRQGTVQYMALEGQDAAQAPEPGTEAIESPQPVYEGASQNRRLSRRVMRKILRDGGTAGRAIAGQRLQAGEQEEANRQQQKAVRQGTAPVRRAVRRIAGRIGRAIVSTVMAFSPAGILLPIFLILVLVIIGIFGSMQSGSAQATGLSQEVEGYRAAVREVAGQYGMSQYVELILAVMMQESGGQGTDPMQAAEGAYNTRYPHVPNGITDPAYSIACGVQELKNALTLAGVTGSTDMVNIRIALQAYNFGPGYIQWMQRKGYFEWSFGTACEFAAGTGWGQRADPNHPAGPWSYGDQYYPEHVLRYYTIKQGTGALPEGGLPIPVYNQNDYQEPYGRGTIAGYGCGPASFSMVVSYLRNEAISPADVVAWCGNSYYVPGQGTSWNFFGEAAAHYGIGPVTTTTSPEAVLRALQEGRPVISSQGPGLFTGGGHYIVLRGITAEGKILVNDPNDNTQKQYNTRPFDLYAEINSTCRQYWIFEPKR</sequence>
<evidence type="ECO:0000256" key="1">
    <source>
        <dbReference type="SAM" id="MobiDB-lite"/>
    </source>
</evidence>
<feature type="domain" description="CwlT-like lysozyme" evidence="4">
    <location>
        <begin position="300"/>
        <end position="424"/>
    </location>
</feature>
<feature type="region of interest" description="Disordered" evidence="1">
    <location>
        <begin position="219"/>
        <end position="239"/>
    </location>
</feature>
<dbReference type="Gene3D" id="3.90.70.10">
    <property type="entry name" value="Cysteine proteinases"/>
    <property type="match status" value="1"/>
</dbReference>
<reference evidence="5 6" key="1">
    <citation type="submission" date="2024-04" db="EMBL/GenBank/DDBJ databases">
        <title>Defined microbial consortia suppress multidrug-resistant proinflammatory Enterobacteriaceae via ecological control.</title>
        <authorList>
            <person name="Furuichi M."/>
            <person name="Kawaguchi T."/>
            <person name="Pust M."/>
            <person name="Yasuma K."/>
            <person name="Plichta D."/>
            <person name="Hasegawa N."/>
            <person name="Ohya T."/>
            <person name="Bhattarai S."/>
            <person name="Sasajima S."/>
            <person name="Aoto Y."/>
            <person name="Tuganbaev T."/>
            <person name="Yaginuma M."/>
            <person name="Ueda M."/>
            <person name="Okahashi N."/>
            <person name="Amafuji K."/>
            <person name="Kiridooshi Y."/>
            <person name="Sugita K."/>
            <person name="Strazar M."/>
            <person name="Skelly A."/>
            <person name="Suda W."/>
            <person name="Hattori M."/>
            <person name="Nakamoto N."/>
            <person name="Caballero S."/>
            <person name="Norman J."/>
            <person name="Olle B."/>
            <person name="Tanoue T."/>
            <person name="Arita M."/>
            <person name="Bucci V."/>
            <person name="Atarashi K."/>
            <person name="Xavier R."/>
            <person name="Honda K."/>
        </authorList>
    </citation>
    <scope>NUCLEOTIDE SEQUENCE [LARGE SCALE GENOMIC DNA]</scope>
    <source>
        <strain evidence="6">k04-0078-D8-1</strain>
    </source>
</reference>
<evidence type="ECO:0008006" key="7">
    <source>
        <dbReference type="Google" id="ProtNLM"/>
    </source>
</evidence>
<name>A0ABQ0BG04_9FIRM</name>
<dbReference type="Gene3D" id="1.10.530.10">
    <property type="match status" value="1"/>
</dbReference>
<gene>
    <name evidence="5" type="ORF">K040078D81_44920</name>
</gene>
<dbReference type="EMBL" id="BAABYW010000001">
    <property type="protein sequence ID" value="GAA6410375.1"/>
    <property type="molecule type" value="Genomic_DNA"/>
</dbReference>
<evidence type="ECO:0000313" key="5">
    <source>
        <dbReference type="EMBL" id="GAA6410375.1"/>
    </source>
</evidence>
<dbReference type="RefSeq" id="WP_390408746.1">
    <property type="nucleotide sequence ID" value="NZ_BAABYW010000001.1"/>
</dbReference>
<dbReference type="InterPro" id="IPR039564">
    <property type="entry name" value="Peptidase_C39-like"/>
</dbReference>
<dbReference type="InterPro" id="IPR047194">
    <property type="entry name" value="CwlT-like_lysozyme"/>
</dbReference>
<accession>A0ABQ0BG04</accession>
<feature type="region of interest" description="Disordered" evidence="1">
    <location>
        <begin position="129"/>
        <end position="155"/>
    </location>
</feature>
<feature type="region of interest" description="Disordered" evidence="1">
    <location>
        <begin position="167"/>
        <end position="193"/>
    </location>
</feature>
<feature type="transmembrane region" description="Helical" evidence="2">
    <location>
        <begin position="253"/>
        <end position="286"/>
    </location>
</feature>
<keyword evidence="2" id="KW-1133">Transmembrane helix</keyword>
<evidence type="ECO:0000256" key="2">
    <source>
        <dbReference type="SAM" id="Phobius"/>
    </source>
</evidence>
<feature type="domain" description="Peptidase C39-like" evidence="3">
    <location>
        <begin position="473"/>
        <end position="602"/>
    </location>
</feature>
<comment type="caution">
    <text evidence="5">The sequence shown here is derived from an EMBL/GenBank/DDBJ whole genome shotgun (WGS) entry which is preliminary data.</text>
</comment>
<dbReference type="InterPro" id="IPR023346">
    <property type="entry name" value="Lysozyme-like_dom_sf"/>
</dbReference>
<evidence type="ECO:0000259" key="3">
    <source>
        <dbReference type="Pfam" id="PF13529"/>
    </source>
</evidence>